<dbReference type="SUPFAM" id="SSF57924">
    <property type="entry name" value="Inhibitor of apoptosis (IAP) repeat"/>
    <property type="match status" value="1"/>
</dbReference>
<dbReference type="SMART" id="SM00238">
    <property type="entry name" value="BIR"/>
    <property type="match status" value="1"/>
</dbReference>
<keyword evidence="3" id="KW-0862">Zinc</keyword>
<comment type="caution">
    <text evidence="8">The sequence shown here is derived from an EMBL/GenBank/DDBJ whole genome shotgun (WGS) entry which is preliminary data.</text>
</comment>
<evidence type="ECO:0000313" key="9">
    <source>
        <dbReference type="Proteomes" id="UP001283361"/>
    </source>
</evidence>
<dbReference type="EMBL" id="JAWDGP010004976">
    <property type="protein sequence ID" value="KAK3760484.1"/>
    <property type="molecule type" value="Genomic_DNA"/>
</dbReference>
<evidence type="ECO:0000256" key="4">
    <source>
        <dbReference type="PROSITE-ProRule" id="PRU00175"/>
    </source>
</evidence>
<evidence type="ECO:0000313" key="7">
    <source>
        <dbReference type="EMBL" id="KAK3758682.1"/>
    </source>
</evidence>
<dbReference type="InterPro" id="IPR001841">
    <property type="entry name" value="Znf_RING"/>
</dbReference>
<dbReference type="Gene3D" id="1.10.1170.10">
    <property type="entry name" value="Inhibitor Of Apoptosis Protein (2mihbC-IAP-1), Chain A"/>
    <property type="match status" value="1"/>
</dbReference>
<dbReference type="GO" id="GO:0031398">
    <property type="term" value="P:positive regulation of protein ubiquitination"/>
    <property type="evidence" value="ECO:0007669"/>
    <property type="project" value="TreeGrafter"/>
</dbReference>
<dbReference type="Gene3D" id="3.30.40.10">
    <property type="entry name" value="Zinc/RING finger domain, C3HC4 (zinc finger)"/>
    <property type="match status" value="1"/>
</dbReference>
<accession>A0AAE1D7N1</accession>
<evidence type="ECO:0000313" key="8">
    <source>
        <dbReference type="EMBL" id="KAK3760484.1"/>
    </source>
</evidence>
<dbReference type="InterPro" id="IPR050784">
    <property type="entry name" value="IAP"/>
</dbReference>
<dbReference type="PROSITE" id="PS50089">
    <property type="entry name" value="ZF_RING_2"/>
    <property type="match status" value="1"/>
</dbReference>
<dbReference type="Proteomes" id="UP001283361">
    <property type="component" value="Unassembled WGS sequence"/>
</dbReference>
<feature type="domain" description="RING-type" evidence="5">
    <location>
        <begin position="188"/>
        <end position="222"/>
    </location>
</feature>
<dbReference type="GO" id="GO:0061630">
    <property type="term" value="F:ubiquitin protein ligase activity"/>
    <property type="evidence" value="ECO:0007669"/>
    <property type="project" value="TreeGrafter"/>
</dbReference>
<gene>
    <name evidence="7" type="ORF">RRG08_061425</name>
    <name evidence="6" type="ORF">RRG08_061442</name>
    <name evidence="8" type="ORF">RRG08_061464</name>
</gene>
<evidence type="ECO:0000256" key="3">
    <source>
        <dbReference type="ARBA" id="ARBA00022833"/>
    </source>
</evidence>
<dbReference type="InterPro" id="IPR001370">
    <property type="entry name" value="BIR_rpt"/>
</dbReference>
<dbReference type="PANTHER" id="PTHR10044:SF139">
    <property type="entry name" value="DEATH-ASSOCIATED INHIBITOR OF APOPTOSIS 2"/>
    <property type="match status" value="1"/>
</dbReference>
<dbReference type="InterPro" id="IPR013083">
    <property type="entry name" value="Znf_RING/FYVE/PHD"/>
</dbReference>
<dbReference type="EMBL" id="JAWDGP010005244">
    <property type="protein sequence ID" value="KAK3758682.1"/>
    <property type="molecule type" value="Genomic_DNA"/>
</dbReference>
<organism evidence="8 9">
    <name type="scientific">Elysia crispata</name>
    <name type="common">lettuce slug</name>
    <dbReference type="NCBI Taxonomy" id="231223"/>
    <lineage>
        <taxon>Eukaryota</taxon>
        <taxon>Metazoa</taxon>
        <taxon>Spiralia</taxon>
        <taxon>Lophotrochozoa</taxon>
        <taxon>Mollusca</taxon>
        <taxon>Gastropoda</taxon>
        <taxon>Heterobranchia</taxon>
        <taxon>Euthyneura</taxon>
        <taxon>Panpulmonata</taxon>
        <taxon>Sacoglossa</taxon>
        <taxon>Placobranchoidea</taxon>
        <taxon>Plakobranchidae</taxon>
        <taxon>Elysia</taxon>
    </lineage>
</organism>
<evidence type="ECO:0000313" key="6">
    <source>
        <dbReference type="EMBL" id="KAK3757157.1"/>
    </source>
</evidence>
<comment type="similarity">
    <text evidence="1">Belongs to the IAP family.</text>
</comment>
<keyword evidence="9" id="KW-1185">Reference proteome</keyword>
<dbReference type="PROSITE" id="PS50143">
    <property type="entry name" value="BIR_REPEAT_2"/>
    <property type="match status" value="1"/>
</dbReference>
<dbReference type="EMBL" id="JAWDGP010005406">
    <property type="protein sequence ID" value="KAK3757157.1"/>
    <property type="molecule type" value="Genomic_DNA"/>
</dbReference>
<dbReference type="GO" id="GO:0051726">
    <property type="term" value="P:regulation of cell cycle"/>
    <property type="evidence" value="ECO:0007669"/>
    <property type="project" value="TreeGrafter"/>
</dbReference>
<dbReference type="PANTHER" id="PTHR10044">
    <property type="entry name" value="INHIBITOR OF APOPTOSIS"/>
    <property type="match status" value="1"/>
</dbReference>
<name>A0AAE1D7N1_9GAST</name>
<evidence type="ECO:0000256" key="2">
    <source>
        <dbReference type="ARBA" id="ARBA00022771"/>
    </source>
</evidence>
<dbReference type="Pfam" id="PF13920">
    <property type="entry name" value="zf-C3HC4_3"/>
    <property type="match status" value="1"/>
</dbReference>
<sequence>MTSPLANKTTDNLGFNTCRPKRYEYATEALRRKTFDGFPFNTTRYCGQITLNEFVKCGMYYTNNGDCCRCFHCEGGLRNWLKTDNVFVEHAKCFPKCNFIHSVVGTDFVNATQGIRMNKLHGGNMNCTITLEEVLDKLKVMDLTKMKNIQTASRRRFQILNSGDKKQEEEEEEHSKDCYDNPVRFVDCKVCFTRRATVAFFPCGHLACCEDCGRIKNCPICRGEVMQSVNDVSIPLTTKDVKSTTNGMRNWKKTETQFDYRSGSPMVDYLCEMYGRAVGVSVTRVMKYNGPYTWEDAERGEGKFFR</sequence>
<dbReference type="GO" id="GO:0043066">
    <property type="term" value="P:negative regulation of apoptotic process"/>
    <property type="evidence" value="ECO:0007669"/>
    <property type="project" value="TreeGrafter"/>
</dbReference>
<dbReference type="GO" id="GO:0005634">
    <property type="term" value="C:nucleus"/>
    <property type="evidence" value="ECO:0007669"/>
    <property type="project" value="TreeGrafter"/>
</dbReference>
<keyword evidence="2 4" id="KW-0479">Metal-binding</keyword>
<evidence type="ECO:0000256" key="1">
    <source>
        <dbReference type="ARBA" id="ARBA00006672"/>
    </source>
</evidence>
<dbReference type="Pfam" id="PF00653">
    <property type="entry name" value="BIR"/>
    <property type="match status" value="1"/>
</dbReference>
<keyword evidence="2 4" id="KW-0863">Zinc-finger</keyword>
<dbReference type="GO" id="GO:0043027">
    <property type="term" value="F:cysteine-type endopeptidase inhibitor activity involved in apoptotic process"/>
    <property type="evidence" value="ECO:0007669"/>
    <property type="project" value="TreeGrafter"/>
</dbReference>
<evidence type="ECO:0000259" key="5">
    <source>
        <dbReference type="PROSITE" id="PS50089"/>
    </source>
</evidence>
<dbReference type="CDD" id="cd00022">
    <property type="entry name" value="BIR"/>
    <property type="match status" value="1"/>
</dbReference>
<dbReference type="GO" id="GO:0008270">
    <property type="term" value="F:zinc ion binding"/>
    <property type="evidence" value="ECO:0007669"/>
    <property type="project" value="UniProtKB-KW"/>
</dbReference>
<protein>
    <recommendedName>
        <fullName evidence="5">RING-type domain-containing protein</fullName>
    </recommendedName>
</protein>
<dbReference type="GO" id="GO:0005737">
    <property type="term" value="C:cytoplasm"/>
    <property type="evidence" value="ECO:0007669"/>
    <property type="project" value="TreeGrafter"/>
</dbReference>
<dbReference type="AlphaFoldDB" id="A0AAE1D7N1"/>
<proteinExistence type="inferred from homology"/>
<reference evidence="8" key="1">
    <citation type="journal article" date="2023" name="G3 (Bethesda)">
        <title>A reference genome for the long-term kleptoplast-retaining sea slug Elysia crispata morphotype clarki.</title>
        <authorList>
            <person name="Eastman K.E."/>
            <person name="Pendleton A.L."/>
            <person name="Shaikh M.A."/>
            <person name="Suttiyut T."/>
            <person name="Ogas R."/>
            <person name="Tomko P."/>
            <person name="Gavelis G."/>
            <person name="Widhalm J.R."/>
            <person name="Wisecaver J.H."/>
        </authorList>
    </citation>
    <scope>NUCLEOTIDE SEQUENCE</scope>
    <source>
        <strain evidence="8">ECLA1</strain>
    </source>
</reference>